<sequence>MRHRAAERGVNSKVCCLSCALTSLKSISLMADVLLTELKTLSEILQNRKITFPKVHEIMTMYVKRIESLSLYPGHVVEASQTEEEMKFKGEQIRVGKSPIVESVFYKQWQRVWKTDSLQLPLTKHRPVSQPPEKRLTMNF</sequence>
<organism evidence="1 2">
    <name type="scientific">Ilyodon furcidens</name>
    <name type="common">goldbreast splitfin</name>
    <dbReference type="NCBI Taxonomy" id="33524"/>
    <lineage>
        <taxon>Eukaryota</taxon>
        <taxon>Metazoa</taxon>
        <taxon>Chordata</taxon>
        <taxon>Craniata</taxon>
        <taxon>Vertebrata</taxon>
        <taxon>Euteleostomi</taxon>
        <taxon>Actinopterygii</taxon>
        <taxon>Neopterygii</taxon>
        <taxon>Teleostei</taxon>
        <taxon>Neoteleostei</taxon>
        <taxon>Acanthomorphata</taxon>
        <taxon>Ovalentaria</taxon>
        <taxon>Atherinomorphae</taxon>
        <taxon>Cyprinodontiformes</taxon>
        <taxon>Goodeidae</taxon>
        <taxon>Ilyodon</taxon>
    </lineage>
</organism>
<gene>
    <name evidence="1" type="ORF">ILYODFUR_003785</name>
</gene>
<dbReference type="Proteomes" id="UP001482620">
    <property type="component" value="Unassembled WGS sequence"/>
</dbReference>
<accession>A0ABV0U2G8</accession>
<dbReference type="EMBL" id="JAHRIQ010058126">
    <property type="protein sequence ID" value="MEQ2239372.1"/>
    <property type="molecule type" value="Genomic_DNA"/>
</dbReference>
<name>A0ABV0U2G8_9TELE</name>
<keyword evidence="2" id="KW-1185">Reference proteome</keyword>
<evidence type="ECO:0000313" key="1">
    <source>
        <dbReference type="EMBL" id="MEQ2239372.1"/>
    </source>
</evidence>
<reference evidence="1 2" key="1">
    <citation type="submission" date="2021-06" db="EMBL/GenBank/DDBJ databases">
        <authorList>
            <person name="Palmer J.M."/>
        </authorList>
    </citation>
    <scope>NUCLEOTIDE SEQUENCE [LARGE SCALE GENOMIC DNA]</scope>
    <source>
        <strain evidence="2">if_2019</strain>
        <tissue evidence="1">Muscle</tissue>
    </source>
</reference>
<protein>
    <submittedName>
        <fullName evidence="1">Uncharacterized protein</fullName>
    </submittedName>
</protein>
<proteinExistence type="predicted"/>
<comment type="caution">
    <text evidence="1">The sequence shown here is derived from an EMBL/GenBank/DDBJ whole genome shotgun (WGS) entry which is preliminary data.</text>
</comment>
<evidence type="ECO:0000313" key="2">
    <source>
        <dbReference type="Proteomes" id="UP001482620"/>
    </source>
</evidence>